<dbReference type="GeneID" id="87953665"/>
<feature type="region of interest" description="Disordered" evidence="1">
    <location>
        <begin position="477"/>
        <end position="508"/>
    </location>
</feature>
<feature type="compositionally biased region" description="Basic and acidic residues" evidence="1">
    <location>
        <begin position="477"/>
        <end position="503"/>
    </location>
</feature>
<sequence length="793" mass="90622">MTANPPIRTIPIQELSPNYTVKRFLSSIQPHILEHVRQGTDFFRRVHHTDNDQDPIHAHVIRREASGHWQDHDVGTSELGHRAVLEETDSRGGYRQYGHMEEAQKYTPVHNPGIRNMQRYPSLPRTKIQPDPVEDNPVQHHFHTPNDHTSDHTTKLRTTIDNDRHNSNQRFNRDQQEDLEESESAQRLLARKLRRRDKAAIIKPKPPTQSHPRNGSRTSRKRGQQPSEAESPPVSRQKTIQAENEGDKKLKSSSLLDVARKYQAKNIYASNGRLSIAPQQRQKKVGFMAHGVASAPIRFQSTSKRQRQSEKAFSENEFLGLRQSQQPVSEDEDEDLTVDWERQPRGRHPALNAGNIGSKTTNRRSEEVRYSTNESQYRPYPPSVQAPQGPYSRLPLPGRTNSPSWPTVSSQASKRIKVFNPPSSARTLSKISMKGEEEAQEKRKRKAEIRQRDISVVKANERLEAERVELEKLKYEKSEKEQHQQRGMEREWEERKRMEKMERDETEWNNSQKDLRRITEKNKWRIPDNHFLHYFQSPGPTSADIGTSHDHQYLSQSRPVEHGALPPVQERPLPLPPAKYSHHTVNSPNPINVAPRRPVSIIGGGGGMPPPPMPVRAFHSTYRLSIPGSPAIHYPINLKNSQGSNSRLPPATPRGEVFGRKEPPIVPRQPVLGMSKTVNHASGGRNMNHTGEMSFGLTRQERSGITGAQFVSPSPVNQAPLRYTPRRNPPVPAVNSYLPNIGTSWQNPWVTPRSQQTFYPTYTPRISTRKGIEQYGLTKEDREYFWKDGIPSG</sequence>
<protein>
    <recommendedName>
        <fullName evidence="4">Inner centromere protein ARK-binding domain-containing protein</fullName>
    </recommendedName>
</protein>
<name>A0ABZ1CS70_9TREE</name>
<dbReference type="Proteomes" id="UP001329825">
    <property type="component" value="Chromosome 2"/>
</dbReference>
<dbReference type="EMBL" id="CP141882">
    <property type="protein sequence ID" value="WRT64601.1"/>
    <property type="molecule type" value="Genomic_DNA"/>
</dbReference>
<dbReference type="RefSeq" id="XP_062789341.1">
    <property type="nucleotide sequence ID" value="XM_062933290.1"/>
</dbReference>
<gene>
    <name evidence="2" type="ORF">IL334_001534</name>
</gene>
<feature type="compositionally biased region" description="Polar residues" evidence="1">
    <location>
        <begin position="399"/>
        <end position="413"/>
    </location>
</feature>
<evidence type="ECO:0000313" key="3">
    <source>
        <dbReference type="Proteomes" id="UP001329825"/>
    </source>
</evidence>
<feature type="compositionally biased region" description="Acidic residues" evidence="1">
    <location>
        <begin position="329"/>
        <end position="338"/>
    </location>
</feature>
<evidence type="ECO:0000313" key="2">
    <source>
        <dbReference type="EMBL" id="WRT64601.1"/>
    </source>
</evidence>
<reference evidence="2 3" key="1">
    <citation type="submission" date="2024-01" db="EMBL/GenBank/DDBJ databases">
        <title>Comparative genomics of Cryptococcus and Kwoniella reveals pathogenesis evolution and contrasting modes of karyotype evolution via chromosome fusion or intercentromeric recombination.</title>
        <authorList>
            <person name="Coelho M.A."/>
            <person name="David-Palma M."/>
            <person name="Shea T."/>
            <person name="Bowers K."/>
            <person name="McGinley-Smith S."/>
            <person name="Mohammad A.W."/>
            <person name="Gnirke A."/>
            <person name="Yurkov A.M."/>
            <person name="Nowrousian M."/>
            <person name="Sun S."/>
            <person name="Cuomo C.A."/>
            <person name="Heitman J."/>
        </authorList>
    </citation>
    <scope>NUCLEOTIDE SEQUENCE [LARGE SCALE GENOMIC DNA]</scope>
    <source>
        <strain evidence="2">CBS 11374</strain>
    </source>
</reference>
<accession>A0ABZ1CS70</accession>
<feature type="compositionally biased region" description="Polar residues" evidence="1">
    <location>
        <begin position="224"/>
        <end position="242"/>
    </location>
</feature>
<keyword evidence="3" id="KW-1185">Reference proteome</keyword>
<feature type="region of interest" description="Disordered" evidence="1">
    <location>
        <begin position="298"/>
        <end position="449"/>
    </location>
</feature>
<feature type="compositionally biased region" description="Polar residues" evidence="1">
    <location>
        <begin position="421"/>
        <end position="430"/>
    </location>
</feature>
<organism evidence="2 3">
    <name type="scientific">Kwoniella shivajii</name>
    <dbReference type="NCBI Taxonomy" id="564305"/>
    <lineage>
        <taxon>Eukaryota</taxon>
        <taxon>Fungi</taxon>
        <taxon>Dikarya</taxon>
        <taxon>Basidiomycota</taxon>
        <taxon>Agaricomycotina</taxon>
        <taxon>Tremellomycetes</taxon>
        <taxon>Tremellales</taxon>
        <taxon>Cryptococcaceae</taxon>
        <taxon>Kwoniella</taxon>
    </lineage>
</organism>
<feature type="region of interest" description="Disordered" evidence="1">
    <location>
        <begin position="108"/>
        <end position="251"/>
    </location>
</feature>
<evidence type="ECO:0000256" key="1">
    <source>
        <dbReference type="SAM" id="MobiDB-lite"/>
    </source>
</evidence>
<proteinExistence type="predicted"/>
<feature type="compositionally biased region" description="Basic and acidic residues" evidence="1">
    <location>
        <begin position="144"/>
        <end position="176"/>
    </location>
</feature>
<evidence type="ECO:0008006" key="4">
    <source>
        <dbReference type="Google" id="ProtNLM"/>
    </source>
</evidence>